<protein>
    <recommendedName>
        <fullName evidence="3">DUF7707 domain-containing protein</fullName>
    </recommendedName>
</protein>
<dbReference type="PANTHER" id="PTHR38118">
    <property type="entry name" value="ANCHORED CELL WALL PROTEIN 11-RELATED"/>
    <property type="match status" value="1"/>
</dbReference>
<sequence>MFTRTVAAVVLSTVTLVSAQGNSTSPFTLANPGLVPLGDRVGWCNAQSNACGKFCISLGANSCDENTLQFNCSCTNGQSPDLTEYKDTLPWNICQFNFITCNKAGENNAAAQQACKQNIQSKCGTKAISDAKPIDASTTSSSAPSSTSGGSPAATTSTRPPGNAAAGLKIANGAAALAVAAVVYMV</sequence>
<keyword evidence="5" id="KW-1185">Reference proteome</keyword>
<evidence type="ECO:0000256" key="2">
    <source>
        <dbReference type="SAM" id="SignalP"/>
    </source>
</evidence>
<dbReference type="AlphaFoldDB" id="A0A136JFK4"/>
<dbReference type="EMBL" id="KQ964246">
    <property type="protein sequence ID" value="KXJ95930.1"/>
    <property type="molecule type" value="Genomic_DNA"/>
</dbReference>
<dbReference type="OrthoDB" id="2121879at2759"/>
<feature type="chain" id="PRO_5007293715" description="DUF7707 domain-containing protein" evidence="2">
    <location>
        <begin position="20"/>
        <end position="186"/>
    </location>
</feature>
<dbReference type="InterPro" id="IPR056124">
    <property type="entry name" value="DUF7707"/>
</dbReference>
<evidence type="ECO:0000256" key="1">
    <source>
        <dbReference type="SAM" id="MobiDB-lite"/>
    </source>
</evidence>
<dbReference type="Pfam" id="PF24808">
    <property type="entry name" value="DUF7707"/>
    <property type="match status" value="1"/>
</dbReference>
<dbReference type="InParanoid" id="A0A136JFK4"/>
<feature type="compositionally biased region" description="Low complexity" evidence="1">
    <location>
        <begin position="136"/>
        <end position="161"/>
    </location>
</feature>
<dbReference type="Proteomes" id="UP000070501">
    <property type="component" value="Unassembled WGS sequence"/>
</dbReference>
<feature type="signal peptide" evidence="2">
    <location>
        <begin position="1"/>
        <end position="19"/>
    </location>
</feature>
<dbReference type="STRING" id="196109.A0A136JFK4"/>
<accession>A0A136JFK4</accession>
<evidence type="ECO:0000259" key="3">
    <source>
        <dbReference type="Pfam" id="PF24808"/>
    </source>
</evidence>
<reference evidence="5" key="1">
    <citation type="submission" date="2016-02" db="EMBL/GenBank/DDBJ databases">
        <title>Draft genome sequence of Microdochium bolleyi, a fungal endophyte of beachgrass.</title>
        <authorList>
            <consortium name="DOE Joint Genome Institute"/>
            <person name="David A.S."/>
            <person name="May G."/>
            <person name="Haridas S."/>
            <person name="Lim J."/>
            <person name="Wang M."/>
            <person name="Labutti K."/>
            <person name="Lipzen A."/>
            <person name="Barry K."/>
            <person name="Grigoriev I.V."/>
        </authorList>
    </citation>
    <scope>NUCLEOTIDE SEQUENCE [LARGE SCALE GENOMIC DNA]</scope>
    <source>
        <strain evidence="5">J235TASD1</strain>
    </source>
</reference>
<proteinExistence type="predicted"/>
<name>A0A136JFK4_9PEZI</name>
<organism evidence="4 5">
    <name type="scientific">Microdochium bolleyi</name>
    <dbReference type="NCBI Taxonomy" id="196109"/>
    <lineage>
        <taxon>Eukaryota</taxon>
        <taxon>Fungi</taxon>
        <taxon>Dikarya</taxon>
        <taxon>Ascomycota</taxon>
        <taxon>Pezizomycotina</taxon>
        <taxon>Sordariomycetes</taxon>
        <taxon>Xylariomycetidae</taxon>
        <taxon>Xylariales</taxon>
        <taxon>Microdochiaceae</taxon>
        <taxon>Microdochium</taxon>
    </lineage>
</organism>
<evidence type="ECO:0000313" key="4">
    <source>
        <dbReference type="EMBL" id="KXJ95930.1"/>
    </source>
</evidence>
<gene>
    <name evidence="4" type="ORF">Micbo1qcDRAFT_158057</name>
</gene>
<keyword evidence="2" id="KW-0732">Signal</keyword>
<feature type="region of interest" description="Disordered" evidence="1">
    <location>
        <begin position="134"/>
        <end position="161"/>
    </location>
</feature>
<evidence type="ECO:0000313" key="5">
    <source>
        <dbReference type="Proteomes" id="UP000070501"/>
    </source>
</evidence>
<dbReference type="PANTHER" id="PTHR38118:SF3">
    <property type="entry name" value="ANCHORED CELL WALL PROTEIN 11"/>
    <property type="match status" value="1"/>
</dbReference>
<feature type="domain" description="DUF7707" evidence="3">
    <location>
        <begin position="31"/>
        <end position="126"/>
    </location>
</feature>